<reference evidence="5 6" key="1">
    <citation type="journal article" date="2003" name="Int. J. Syst. Evol. Microbiol.">
        <title>Virgibacillus carmonensis sp. nov., Virgibacillus necropolis sp. nov. and Virgibacillus picturae sp. nov., three novel species isolated from deteriorated mural paintings, transfer of the species of the genus salibacillus to Virgibacillus, as Virgibacillus marismortui comb. nov. and Virgibacillus salexigens comb. nov., and emended description of the genus Virgibacillus.</title>
        <authorList>
            <person name="Heyrman J."/>
            <person name="Logan N.A."/>
            <person name="Busse H.J."/>
            <person name="Balcaen A."/>
            <person name="Lebbe L."/>
            <person name="Rodriguez-Diaz M."/>
            <person name="Swings J."/>
            <person name="De Vos P."/>
        </authorList>
    </citation>
    <scope>NUCLEOTIDE SEQUENCE [LARGE SCALE GENOMIC DNA]</scope>
    <source>
        <strain evidence="5 6">LMG 19488</strain>
    </source>
</reference>
<dbReference type="KEGG" id="vne:CFK40_04805"/>
<dbReference type="GO" id="GO:0005886">
    <property type="term" value="C:plasma membrane"/>
    <property type="evidence" value="ECO:0007669"/>
    <property type="project" value="TreeGrafter"/>
</dbReference>
<keyword evidence="6" id="KW-1185">Reference proteome</keyword>
<keyword evidence="3" id="KW-0472">Membrane</keyword>
<dbReference type="Pfam" id="PF07663">
    <property type="entry name" value="EIIBC-GUT_C"/>
    <property type="match status" value="1"/>
</dbReference>
<dbReference type="PROSITE" id="PS51102">
    <property type="entry name" value="PTS_EIIB_TYPE_5"/>
    <property type="match status" value="1"/>
</dbReference>
<dbReference type="GO" id="GO:0009401">
    <property type="term" value="P:phosphoenolpyruvate-dependent sugar phosphotransferase system"/>
    <property type="evidence" value="ECO:0007669"/>
    <property type="project" value="InterPro"/>
</dbReference>
<evidence type="ECO:0000259" key="4">
    <source>
        <dbReference type="PROSITE" id="PS51102"/>
    </source>
</evidence>
<accession>A0A221M9P7</accession>
<dbReference type="InterPro" id="IPR011638">
    <property type="entry name" value="PTS_EIIBC_GUT_C"/>
</dbReference>
<keyword evidence="3" id="KW-0812">Transmembrane</keyword>
<feature type="transmembrane region" description="Helical" evidence="3">
    <location>
        <begin position="211"/>
        <end position="230"/>
    </location>
</feature>
<dbReference type="PANTHER" id="PTHR39427">
    <property type="match status" value="1"/>
</dbReference>
<feature type="domain" description="PTS EIIB type-5" evidence="4">
    <location>
        <begin position="3"/>
        <end position="212"/>
    </location>
</feature>
<feature type="transmembrane region" description="Helical" evidence="3">
    <location>
        <begin position="334"/>
        <end position="352"/>
    </location>
</feature>
<dbReference type="PANTHER" id="PTHR39427:SF1">
    <property type="entry name" value="PTS SYSTEM GLUCITOL_SORBITOL-SPECIFIC EIIB COMPONENT"/>
    <property type="match status" value="1"/>
</dbReference>
<dbReference type="EMBL" id="CP022437">
    <property type="protein sequence ID" value="ASN04376.1"/>
    <property type="molecule type" value="Genomic_DNA"/>
</dbReference>
<dbReference type="RefSeq" id="WP_089531073.1">
    <property type="nucleotide sequence ID" value="NZ_CP022437.1"/>
</dbReference>
<evidence type="ECO:0000256" key="2">
    <source>
        <dbReference type="SAM" id="MobiDB-lite"/>
    </source>
</evidence>
<feature type="transmembrane region" description="Helical" evidence="3">
    <location>
        <begin position="237"/>
        <end position="257"/>
    </location>
</feature>
<dbReference type="InterPro" id="IPR004702">
    <property type="entry name" value="PTS_sorb_EIIBC"/>
</dbReference>
<dbReference type="Pfam" id="PF03612">
    <property type="entry name" value="EIIBC-GUT_N"/>
    <property type="match status" value="1"/>
</dbReference>
<dbReference type="GO" id="GO:0008982">
    <property type="term" value="F:protein-N(PI)-phosphohistidine-sugar phosphotransferase activity"/>
    <property type="evidence" value="ECO:0007669"/>
    <property type="project" value="InterPro"/>
</dbReference>
<protein>
    <submittedName>
        <fullName evidence="5">PTS sorbitol transporter subunit IIB</fullName>
    </submittedName>
</protein>
<dbReference type="InterPro" id="IPR011618">
    <property type="entry name" value="PTS_EIIBC_GUT_N"/>
</dbReference>
<keyword evidence="3" id="KW-1133">Transmembrane helix</keyword>
<dbReference type="OrthoDB" id="4774329at2"/>
<name>A0A221M9P7_9BACI</name>
<evidence type="ECO:0000313" key="6">
    <source>
        <dbReference type="Proteomes" id="UP000204391"/>
    </source>
</evidence>
<gene>
    <name evidence="5" type="ORF">CFK40_04805</name>
</gene>
<organism evidence="5 6">
    <name type="scientific">Virgibacillus necropolis</name>
    <dbReference type="NCBI Taxonomy" id="163877"/>
    <lineage>
        <taxon>Bacteria</taxon>
        <taxon>Bacillati</taxon>
        <taxon>Bacillota</taxon>
        <taxon>Bacilli</taxon>
        <taxon>Bacillales</taxon>
        <taxon>Bacillaceae</taxon>
        <taxon>Virgibacillus</taxon>
    </lineage>
</organism>
<sequence>MSNFKPVKVTKGPSGWGGPLIIQPTEDKKYIVSVTGGGIHPVAQEIADQSGGIAIDGFEKSVEKENMAAVVINCGGTARSGVYPKLGIPTINTFSNSPSGPLAKFINETNFVSGIDVKNIVGADGSGSVDTVPTNEKRAEDQNEGNQGSLLDKDVAKKKKEEAKESASSHNKGKKNPIMKLIEVLGNKVGNVVSIFFQSGRDTIETIIKNILPFMAFVSALIGIINYTGIGDLIANLVAPLATNLVGMLILSLIASIPVISPLLAPGAVIAQVVGVLIGVEIGKGNIPPQMALPALFAINPQVGTDFVPVGLTLGEAKPETIEIGVPAVLFSRLITGPAAVVIAYFASFGLYS</sequence>
<feature type="transmembrane region" description="Helical" evidence="3">
    <location>
        <begin position="263"/>
        <end position="283"/>
    </location>
</feature>
<feature type="modified residue" description="Phosphocysteine; by EIIA" evidence="1">
    <location>
        <position position="74"/>
    </location>
</feature>
<evidence type="ECO:0000256" key="3">
    <source>
        <dbReference type="SAM" id="Phobius"/>
    </source>
</evidence>
<evidence type="ECO:0000256" key="1">
    <source>
        <dbReference type="PROSITE-ProRule" id="PRU00425"/>
    </source>
</evidence>
<evidence type="ECO:0000313" key="5">
    <source>
        <dbReference type="EMBL" id="ASN04376.1"/>
    </source>
</evidence>
<feature type="region of interest" description="Disordered" evidence="2">
    <location>
        <begin position="126"/>
        <end position="173"/>
    </location>
</feature>
<feature type="compositionally biased region" description="Basic and acidic residues" evidence="2">
    <location>
        <begin position="151"/>
        <end position="167"/>
    </location>
</feature>
<dbReference type="Proteomes" id="UP000204391">
    <property type="component" value="Chromosome"/>
</dbReference>
<proteinExistence type="predicted"/>
<dbReference type="AlphaFoldDB" id="A0A221M9P7"/>